<sequence>MNRLFIKNIAQRRVPWFRFLEDQYSFRQYSFSPRISHSGTIIPLDVTDPSTILYILRDHTTFLLCLRANSHYTATRYLIFLGISRTRRIFPSQSRDHWLPKPTFLEF</sequence>
<proteinExistence type="predicted"/>
<dbReference type="EMBL" id="HBUF01597216">
    <property type="protein sequence ID" value="CAG6775089.1"/>
    <property type="molecule type" value="Transcribed_RNA"/>
</dbReference>
<name>A0A8D8X1R6_9HEMI</name>
<evidence type="ECO:0000313" key="1">
    <source>
        <dbReference type="EMBL" id="CAG6679218.1"/>
    </source>
</evidence>
<dbReference type="AlphaFoldDB" id="A0A8D8X1R6"/>
<protein>
    <submittedName>
        <fullName evidence="1">Uncharacterized protein</fullName>
    </submittedName>
</protein>
<dbReference type="EMBL" id="HBUF01248375">
    <property type="protein sequence ID" value="CAG6679218.1"/>
    <property type="molecule type" value="Transcribed_RNA"/>
</dbReference>
<accession>A0A8D8X1R6</accession>
<reference evidence="1" key="1">
    <citation type="submission" date="2021-05" db="EMBL/GenBank/DDBJ databases">
        <authorList>
            <person name="Alioto T."/>
            <person name="Alioto T."/>
            <person name="Gomez Garrido J."/>
        </authorList>
    </citation>
    <scope>NUCLEOTIDE SEQUENCE</scope>
</reference>
<organism evidence="1">
    <name type="scientific">Cacopsylla melanoneura</name>
    <dbReference type="NCBI Taxonomy" id="428564"/>
    <lineage>
        <taxon>Eukaryota</taxon>
        <taxon>Metazoa</taxon>
        <taxon>Ecdysozoa</taxon>
        <taxon>Arthropoda</taxon>
        <taxon>Hexapoda</taxon>
        <taxon>Insecta</taxon>
        <taxon>Pterygota</taxon>
        <taxon>Neoptera</taxon>
        <taxon>Paraneoptera</taxon>
        <taxon>Hemiptera</taxon>
        <taxon>Sternorrhyncha</taxon>
        <taxon>Psylloidea</taxon>
        <taxon>Psyllidae</taxon>
        <taxon>Psyllinae</taxon>
        <taxon>Cacopsylla</taxon>
    </lineage>
</organism>